<dbReference type="PANTHER" id="PTHR37816:SF1">
    <property type="entry name" value="TOXIN"/>
    <property type="match status" value="1"/>
</dbReference>
<evidence type="ECO:0000313" key="1">
    <source>
        <dbReference type="EMBL" id="SJN32936.1"/>
    </source>
</evidence>
<dbReference type="OrthoDB" id="3199600at2"/>
<dbReference type="InterPro" id="IPR027417">
    <property type="entry name" value="P-loop_NTPase"/>
</dbReference>
<accession>A0A1R4JLP2</accession>
<dbReference type="EMBL" id="FUKP01000063">
    <property type="protein sequence ID" value="SJN32936.1"/>
    <property type="molecule type" value="Genomic_DNA"/>
</dbReference>
<dbReference type="InterPro" id="IPR052922">
    <property type="entry name" value="Cytidylate_Kinase-2"/>
</dbReference>
<dbReference type="Proteomes" id="UP000196230">
    <property type="component" value="Unassembled WGS sequence"/>
</dbReference>
<proteinExistence type="predicted"/>
<dbReference type="EC" id="2.7.4.3" evidence="1"/>
<dbReference type="SUPFAM" id="SSF52540">
    <property type="entry name" value="P-loop containing nucleoside triphosphate hydrolases"/>
    <property type="match status" value="1"/>
</dbReference>
<keyword evidence="4" id="KW-1185">Reference proteome</keyword>
<dbReference type="Proteomes" id="UP000297477">
    <property type="component" value="Unassembled WGS sequence"/>
</dbReference>
<keyword evidence="1" id="KW-0418">Kinase</keyword>
<sequence>MPLLLPDDGTRLPLDPSRVLVAGPSGAGKSTLAAEIHAELDLPYTETDSLYWGWNWTPRECFLEDMRALAARQRWVAEWQYRGARPILLERATVMIWLDLPVRTVMRQVIHRTLRRRRTRERIWGTSVEPPLSTFFTDRDHIVRYAWRTRHTAAGLVEAALEQRPGLPVLRARSHVEARRAVRRLAESSAG</sequence>
<name>A0A1R4JLP2_9MICC</name>
<dbReference type="EMBL" id="SPKT01000038">
    <property type="protein sequence ID" value="TFH97854.1"/>
    <property type="molecule type" value="Genomic_DNA"/>
</dbReference>
<dbReference type="GO" id="GO:0004017">
    <property type="term" value="F:AMP kinase activity"/>
    <property type="evidence" value="ECO:0007669"/>
    <property type="project" value="UniProtKB-EC"/>
</dbReference>
<dbReference type="PANTHER" id="PTHR37816">
    <property type="entry name" value="YALI0E33011P"/>
    <property type="match status" value="1"/>
</dbReference>
<organism evidence="1 3">
    <name type="scientific">Micrococcus lylae</name>
    <dbReference type="NCBI Taxonomy" id="1273"/>
    <lineage>
        <taxon>Bacteria</taxon>
        <taxon>Bacillati</taxon>
        <taxon>Actinomycetota</taxon>
        <taxon>Actinomycetes</taxon>
        <taxon>Micrococcales</taxon>
        <taxon>Micrococcaceae</taxon>
        <taxon>Micrococcus</taxon>
    </lineage>
</organism>
<dbReference type="Gene3D" id="3.40.50.300">
    <property type="entry name" value="P-loop containing nucleotide triphosphate hydrolases"/>
    <property type="match status" value="1"/>
</dbReference>
<evidence type="ECO:0000313" key="4">
    <source>
        <dbReference type="Proteomes" id="UP000297477"/>
    </source>
</evidence>
<reference evidence="1 3" key="1">
    <citation type="submission" date="2017-02" db="EMBL/GenBank/DDBJ databases">
        <authorList>
            <person name="Peterson S.W."/>
        </authorList>
    </citation>
    <scope>NUCLEOTIDE SEQUENCE [LARGE SCALE GENOMIC DNA]</scope>
    <source>
        <strain evidence="1 3">2B3F</strain>
    </source>
</reference>
<keyword evidence="1" id="KW-0808">Transferase</keyword>
<dbReference type="AlphaFoldDB" id="A0A1R4JLP2"/>
<reference evidence="2 4" key="2">
    <citation type="submission" date="2019-03" db="EMBL/GenBank/DDBJ databases">
        <title>Reclassification of Micrococcus aloeverae and Micrococcus yunnanensis as later heterotypic synonyms of Micrococcus luteus.</title>
        <authorList>
            <person name="Huang C.-H."/>
        </authorList>
    </citation>
    <scope>NUCLEOTIDE SEQUENCE [LARGE SCALE GENOMIC DNA]</scope>
    <source>
        <strain evidence="2 4">BCRC 12151</strain>
    </source>
</reference>
<protein>
    <submittedName>
        <fullName evidence="2">AAA family ATPase</fullName>
    </submittedName>
    <submittedName>
        <fullName evidence="1">Adenylate kinase</fullName>
        <ecNumber evidence="1">2.7.4.3</ecNumber>
    </submittedName>
</protein>
<evidence type="ECO:0000313" key="2">
    <source>
        <dbReference type="EMBL" id="TFH97854.1"/>
    </source>
</evidence>
<evidence type="ECO:0000313" key="3">
    <source>
        <dbReference type="Proteomes" id="UP000196230"/>
    </source>
</evidence>
<dbReference type="RefSeq" id="WP_067189957.1">
    <property type="nucleotide sequence ID" value="NZ_FUKP01000063.1"/>
</dbReference>
<gene>
    <name evidence="2" type="ORF">E4A49_11565</name>
    <name evidence="1" type="ORF">FM125_09320</name>
</gene>